<evidence type="ECO:0000313" key="3">
    <source>
        <dbReference type="Proteomes" id="UP001217089"/>
    </source>
</evidence>
<feature type="compositionally biased region" description="Low complexity" evidence="1">
    <location>
        <begin position="76"/>
        <end position="91"/>
    </location>
</feature>
<feature type="compositionally biased region" description="Polar residues" evidence="1">
    <location>
        <begin position="151"/>
        <end position="175"/>
    </location>
</feature>
<feature type="compositionally biased region" description="Low complexity" evidence="1">
    <location>
        <begin position="176"/>
        <end position="188"/>
    </location>
</feature>
<accession>A0ABQ9EDU5</accession>
<dbReference type="PANTHER" id="PTHR28594">
    <property type="entry name" value="ATR-INTERACTING PROTEIN"/>
    <property type="match status" value="1"/>
</dbReference>
<feature type="compositionally biased region" description="Acidic residues" evidence="1">
    <location>
        <begin position="110"/>
        <end position="120"/>
    </location>
</feature>
<evidence type="ECO:0000313" key="2">
    <source>
        <dbReference type="EMBL" id="KAJ8302021.1"/>
    </source>
</evidence>
<feature type="compositionally biased region" description="Polar residues" evidence="1">
    <location>
        <begin position="66"/>
        <end position="75"/>
    </location>
</feature>
<reference evidence="2 3" key="1">
    <citation type="submission" date="2022-12" db="EMBL/GenBank/DDBJ databases">
        <title>Chromosome-level genome of Tegillarca granosa.</title>
        <authorList>
            <person name="Kim J."/>
        </authorList>
    </citation>
    <scope>NUCLEOTIDE SEQUENCE [LARGE SCALE GENOMIC DNA]</scope>
    <source>
        <strain evidence="2">Teg-2019</strain>
        <tissue evidence="2">Adductor muscle</tissue>
    </source>
</reference>
<comment type="caution">
    <text evidence="2">The sequence shown here is derived from an EMBL/GenBank/DDBJ whole genome shotgun (WGS) entry which is preliminary data.</text>
</comment>
<feature type="region of interest" description="Disordered" evidence="1">
    <location>
        <begin position="133"/>
        <end position="286"/>
    </location>
</feature>
<gene>
    <name evidence="2" type="ORF">KUTeg_021008</name>
</gene>
<name>A0ABQ9EDU5_TEGGR</name>
<feature type="compositionally biased region" description="Low complexity" evidence="1">
    <location>
        <begin position="30"/>
        <end position="50"/>
    </location>
</feature>
<keyword evidence="3" id="KW-1185">Reference proteome</keyword>
<feature type="compositionally biased region" description="Low complexity" evidence="1">
    <location>
        <begin position="226"/>
        <end position="240"/>
    </location>
</feature>
<feature type="compositionally biased region" description="Low complexity" evidence="1">
    <location>
        <begin position="247"/>
        <end position="258"/>
    </location>
</feature>
<proteinExistence type="predicted"/>
<organism evidence="2 3">
    <name type="scientific">Tegillarca granosa</name>
    <name type="common">Malaysian cockle</name>
    <name type="synonym">Anadara granosa</name>
    <dbReference type="NCBI Taxonomy" id="220873"/>
    <lineage>
        <taxon>Eukaryota</taxon>
        <taxon>Metazoa</taxon>
        <taxon>Spiralia</taxon>
        <taxon>Lophotrochozoa</taxon>
        <taxon>Mollusca</taxon>
        <taxon>Bivalvia</taxon>
        <taxon>Autobranchia</taxon>
        <taxon>Pteriomorphia</taxon>
        <taxon>Arcoida</taxon>
        <taxon>Arcoidea</taxon>
        <taxon>Arcidae</taxon>
        <taxon>Tegillarca</taxon>
    </lineage>
</organism>
<feature type="compositionally biased region" description="Polar residues" evidence="1">
    <location>
        <begin position="268"/>
        <end position="283"/>
    </location>
</feature>
<feature type="compositionally biased region" description="Basic and acidic residues" evidence="1">
    <location>
        <begin position="99"/>
        <end position="109"/>
    </location>
</feature>
<dbReference type="EMBL" id="JARBDR010000918">
    <property type="protein sequence ID" value="KAJ8302021.1"/>
    <property type="molecule type" value="Genomic_DNA"/>
</dbReference>
<sequence length="494" mass="53607">MARNPLFSSYKGEPQSRESLHTGAEQKYGSSSSDSSKTSSQVQRSASRQQDIMSDRNVRQGGGDSSSGYNDPQIKSGNVSNGSSSLSENDNQPPSKRRKTEETTGKDKEDVWEDDDDDDFNFTQADLEQMDIMASQAIASKESGPPEPEGSSKTIISESSANRVNTAKASTGSYQAVTASTSKSVTSAFIKPKVLMSSSSSSSDRSRETSINESTESVHGSRRSSSESGTSSYPSSLSHVGSRDSSLRSSSSIKSVSSDEVGPGQLRRQGSNPSQNTSESSVDLSVGALIRSPQSRALKEELDKYKKECGYLKQQEHKCSVQVTKAALHVLTILATHTTETNVDRLLPIVNDGVVVNGLENDFNVSIVLQSVDLLTSLTRHTKIVNLLCTGPDRKEQDSCILYNLYTVCIHSVVSMSNKDFVELGNKVLDLLLNIQGIHDLGVSILTNEDCDCSLEVVKCIVLMLHQILQIFEETSNMTLIDILKKGLVLLHMI</sequence>
<feature type="region of interest" description="Disordered" evidence="1">
    <location>
        <begin position="1"/>
        <end position="120"/>
    </location>
</feature>
<dbReference type="Proteomes" id="UP001217089">
    <property type="component" value="Unassembled WGS sequence"/>
</dbReference>
<evidence type="ECO:0000256" key="1">
    <source>
        <dbReference type="SAM" id="MobiDB-lite"/>
    </source>
</evidence>
<protein>
    <submittedName>
        <fullName evidence="2">Uncharacterized protein</fullName>
    </submittedName>
</protein>
<dbReference type="PANTHER" id="PTHR28594:SF1">
    <property type="entry name" value="ATR-INTERACTING PROTEIN"/>
    <property type="match status" value="1"/>
</dbReference>
<dbReference type="InterPro" id="IPR033349">
    <property type="entry name" value="ATRIP"/>
</dbReference>